<reference evidence="1 2" key="1">
    <citation type="submission" date="2015-04" db="EMBL/GenBank/DDBJ databases">
        <title>Draft Genome Sequence of the Novel Agar-Digesting Marine Bacterium Q1.</title>
        <authorList>
            <person name="Li Y."/>
            <person name="Li D."/>
            <person name="Chen G."/>
            <person name="Du Z."/>
        </authorList>
    </citation>
    <scope>NUCLEOTIDE SEQUENCE [LARGE SCALE GENOMIC DNA]</scope>
    <source>
        <strain evidence="1 2">Q1</strain>
    </source>
</reference>
<proteinExistence type="predicted"/>
<name>A0A0J8GT07_9ALTE</name>
<dbReference type="STRING" id="1513271.XM47_06775"/>
<dbReference type="InterPro" id="IPR036237">
    <property type="entry name" value="Xyl_isomerase-like_sf"/>
</dbReference>
<dbReference type="InterPro" id="IPR007801">
    <property type="entry name" value="MbnB/TglH/ChrH"/>
</dbReference>
<comment type="caution">
    <text evidence="1">The sequence shown here is derived from an EMBL/GenBank/DDBJ whole genome shotgun (WGS) entry which is preliminary data.</text>
</comment>
<evidence type="ECO:0000313" key="1">
    <source>
        <dbReference type="EMBL" id="KMT65892.1"/>
    </source>
</evidence>
<dbReference type="PANTHER" id="PTHR42194:SF1">
    <property type="entry name" value="UPF0276 PROTEIN HI_1600"/>
    <property type="match status" value="1"/>
</dbReference>
<keyword evidence="2" id="KW-1185">Reference proteome</keyword>
<dbReference type="OrthoDB" id="9763101at2"/>
<dbReference type="NCBIfam" id="NF003818">
    <property type="entry name" value="PRK05409.1"/>
    <property type="match status" value="1"/>
</dbReference>
<accession>A0A0J8GT07</accession>
<dbReference type="Proteomes" id="UP000037600">
    <property type="component" value="Unassembled WGS sequence"/>
</dbReference>
<dbReference type="AlphaFoldDB" id="A0A0J8GT07"/>
<dbReference type="PATRIC" id="fig|1513271.3.peg.1392"/>
<evidence type="ECO:0000313" key="2">
    <source>
        <dbReference type="Proteomes" id="UP000037600"/>
    </source>
</evidence>
<dbReference type="Pfam" id="PF05114">
    <property type="entry name" value="MbnB_TglH_ChrH"/>
    <property type="match status" value="1"/>
</dbReference>
<protein>
    <submittedName>
        <fullName evidence="1">Uncharacterized protein</fullName>
    </submittedName>
</protein>
<organism evidence="1 2">
    <name type="scientific">Catenovulum maritimum</name>
    <dbReference type="NCBI Taxonomy" id="1513271"/>
    <lineage>
        <taxon>Bacteria</taxon>
        <taxon>Pseudomonadati</taxon>
        <taxon>Pseudomonadota</taxon>
        <taxon>Gammaproteobacteria</taxon>
        <taxon>Alteromonadales</taxon>
        <taxon>Alteromonadaceae</taxon>
        <taxon>Catenovulum</taxon>
    </lineage>
</organism>
<dbReference type="PANTHER" id="PTHR42194">
    <property type="entry name" value="UPF0276 PROTEIN HI_1600"/>
    <property type="match status" value="1"/>
</dbReference>
<dbReference type="RefSeq" id="WP_048691038.1">
    <property type="nucleotide sequence ID" value="NZ_KQ130486.1"/>
</dbReference>
<dbReference type="Gene3D" id="3.20.20.150">
    <property type="entry name" value="Divalent-metal-dependent TIM barrel enzymes"/>
    <property type="match status" value="1"/>
</dbReference>
<gene>
    <name evidence="1" type="ORF">XM47_06775</name>
</gene>
<sequence length="274" mass="31426">MQNNFYGAGLGLRRDFLDDFISQVPDSINFMEVAPENWMTLGGRYHANFSRLAQQHKFVCHGLSLSIGSPDELDEKFVQQVKSFLDEYQILYYSEHLSFCSANGHMYDLMPIPFTNQAVDYVVARIQRVQDILQRPLVLENVSYYTPLSQEISEIEFTQSILKKSGALMLLDVNNVYVNSINHNYDAKNFIAAMPSEKIVYGHIAGHYNEADDLIVDTHGADVIEPVWQLLDYAYKTHGVFPTLLERDFNIPSVADLIKEMNRIHTIQAQHLEK</sequence>
<dbReference type="SUPFAM" id="SSF51658">
    <property type="entry name" value="Xylose isomerase-like"/>
    <property type="match status" value="1"/>
</dbReference>
<dbReference type="EMBL" id="LAZL01000008">
    <property type="protein sequence ID" value="KMT65892.1"/>
    <property type="molecule type" value="Genomic_DNA"/>
</dbReference>